<dbReference type="SMART" id="SM00977">
    <property type="entry name" value="TilS_C"/>
    <property type="match status" value="1"/>
</dbReference>
<protein>
    <recommendedName>
        <fullName evidence="8">tRNA(Ile)-lysidine synthase</fullName>
        <ecNumber evidence="8">6.3.4.19</ecNumber>
    </recommendedName>
    <alternativeName>
        <fullName evidence="8">tRNA(Ile)-2-lysyl-cytidine synthase</fullName>
    </alternativeName>
    <alternativeName>
        <fullName evidence="8">tRNA(Ile)-lysidine synthetase</fullName>
    </alternativeName>
</protein>
<dbReference type="EC" id="6.3.4.19" evidence="8"/>
<comment type="caution">
    <text evidence="10">The sequence shown here is derived from an EMBL/GenBank/DDBJ whole genome shotgun (WGS) entry which is preliminary data.</text>
</comment>
<dbReference type="InterPro" id="IPR015262">
    <property type="entry name" value="tRNA_Ile_lys_synt_subst-bd"/>
</dbReference>
<dbReference type="Gene3D" id="3.40.50.620">
    <property type="entry name" value="HUPs"/>
    <property type="match status" value="1"/>
</dbReference>
<dbReference type="EMBL" id="JMIB01000037">
    <property type="protein sequence ID" value="KDM90153.1"/>
    <property type="molecule type" value="Genomic_DNA"/>
</dbReference>
<feature type="binding site" evidence="8">
    <location>
        <begin position="25"/>
        <end position="30"/>
    </location>
    <ligand>
        <name>ATP</name>
        <dbReference type="ChEBI" id="CHEBI:30616"/>
    </ligand>
</feature>
<comment type="domain">
    <text evidence="8">The N-terminal region contains the highly conserved SGGXDS motif, predicted to be a P-loop motif involved in ATP binding.</text>
</comment>
<dbReference type="InterPro" id="IPR012796">
    <property type="entry name" value="Lysidine-tRNA-synth_C"/>
</dbReference>
<sequence>MLLNQFADTLRRLCPEPAPLVLAFSGGLDSRVLLHLLSRFVRDYPDYPVTAVHVHHGLSPNADRWMMQCEVWAKQDAVPFFAEKVTVRTGSRISLEQAARDARYQALAKYVTDGANLLTAQHADDQLETLLLALKRGSGPAGLAAMPVRKVFAGGAHLRPLLEFSRAVLEEYARAHNLCWVEDESNSDTRFDRNFLRQDILPLLTSRWPGLRHSATRSAALCGEQQMLLEGLLADKLSQHRLSDGSLNLAGLQDEVQGRALIRLWLQQQGLPLPSKAQLEQVWHSVCLSREDANPCVSLNGYEIRRYQQQLYAIEPMPDISQWRAEMLLNQPCQLPSALGSLTLSECPTFGQPWVEALRAPKPDEPIWVGFDPSGLSAHPVGRAGSRKLKKLFQEYGVPSWRRRQTPLLFYGEQLAAVAGLFVVKGFEGDACRLVWKCDPLH</sequence>
<evidence type="ECO:0000256" key="8">
    <source>
        <dbReference type="HAMAP-Rule" id="MF_01161"/>
    </source>
</evidence>
<evidence type="ECO:0000256" key="2">
    <source>
        <dbReference type="ARBA" id="ARBA00022490"/>
    </source>
</evidence>
<comment type="function">
    <text evidence="8">Ligates lysine onto the cytidine present at position 34 of the AUA codon-specific tRNA(Ile) that contains the anticodon CAU, in an ATP-dependent manner. Cytidine is converted to lysidine, thus changing the amino acid specificity of the tRNA from methionine to isoleucine.</text>
</comment>
<dbReference type="NCBIfam" id="TIGR02432">
    <property type="entry name" value="lysidine_TilS_N"/>
    <property type="match status" value="1"/>
</dbReference>
<dbReference type="InterPro" id="IPR012094">
    <property type="entry name" value="tRNA_Ile_lys_synt"/>
</dbReference>
<proteinExistence type="inferred from homology"/>
<accession>A0A066RRY5</accession>
<dbReference type="STRING" id="1654360.EA58_18445"/>
<comment type="subcellular location">
    <subcellularLocation>
        <location evidence="1 8">Cytoplasm</location>
    </subcellularLocation>
</comment>
<keyword evidence="4 8" id="KW-0819">tRNA processing</keyword>
<dbReference type="Gene3D" id="1.20.59.20">
    <property type="match status" value="1"/>
</dbReference>
<dbReference type="Pfam" id="PF09179">
    <property type="entry name" value="TilS"/>
    <property type="match status" value="1"/>
</dbReference>
<keyword evidence="2 8" id="KW-0963">Cytoplasm</keyword>
<dbReference type="SUPFAM" id="SSF52402">
    <property type="entry name" value="Adenine nucleotide alpha hydrolases-like"/>
    <property type="match status" value="1"/>
</dbReference>
<evidence type="ECO:0000256" key="1">
    <source>
        <dbReference type="ARBA" id="ARBA00004496"/>
    </source>
</evidence>
<dbReference type="SUPFAM" id="SSF82829">
    <property type="entry name" value="MesJ substrate recognition domain-like"/>
    <property type="match status" value="1"/>
</dbReference>
<dbReference type="InterPro" id="IPR011063">
    <property type="entry name" value="TilS/TtcA_N"/>
</dbReference>
<keyword evidence="5 8" id="KW-0547">Nucleotide-binding</keyword>
<evidence type="ECO:0000313" key="11">
    <source>
        <dbReference type="Proteomes" id="UP000027192"/>
    </source>
</evidence>
<dbReference type="OrthoDB" id="9807403at2"/>
<dbReference type="CDD" id="cd01992">
    <property type="entry name" value="TilS_N"/>
    <property type="match status" value="1"/>
</dbReference>
<keyword evidence="3 8" id="KW-0436">Ligase</keyword>
<dbReference type="PANTHER" id="PTHR43033">
    <property type="entry name" value="TRNA(ILE)-LYSIDINE SYNTHASE-RELATED"/>
    <property type="match status" value="1"/>
</dbReference>
<name>A0A066RRY5_9GAMM</name>
<comment type="catalytic activity">
    <reaction evidence="7 8">
        <text>cytidine(34) in tRNA(Ile2) + L-lysine + ATP = lysidine(34) in tRNA(Ile2) + AMP + diphosphate + H(+)</text>
        <dbReference type="Rhea" id="RHEA:43744"/>
        <dbReference type="Rhea" id="RHEA-COMP:10625"/>
        <dbReference type="Rhea" id="RHEA-COMP:10670"/>
        <dbReference type="ChEBI" id="CHEBI:15378"/>
        <dbReference type="ChEBI" id="CHEBI:30616"/>
        <dbReference type="ChEBI" id="CHEBI:32551"/>
        <dbReference type="ChEBI" id="CHEBI:33019"/>
        <dbReference type="ChEBI" id="CHEBI:82748"/>
        <dbReference type="ChEBI" id="CHEBI:83665"/>
        <dbReference type="ChEBI" id="CHEBI:456215"/>
        <dbReference type="EC" id="6.3.4.19"/>
    </reaction>
</comment>
<dbReference type="Proteomes" id="UP000027192">
    <property type="component" value="Unassembled WGS sequence"/>
</dbReference>
<evidence type="ECO:0000256" key="5">
    <source>
        <dbReference type="ARBA" id="ARBA00022741"/>
    </source>
</evidence>
<organism evidence="10 11">
    <name type="scientific">Photobacterium galatheae</name>
    <dbReference type="NCBI Taxonomy" id="1654360"/>
    <lineage>
        <taxon>Bacteria</taxon>
        <taxon>Pseudomonadati</taxon>
        <taxon>Pseudomonadota</taxon>
        <taxon>Gammaproteobacteria</taxon>
        <taxon>Vibrionales</taxon>
        <taxon>Vibrionaceae</taxon>
        <taxon>Photobacterium</taxon>
    </lineage>
</organism>
<evidence type="ECO:0000256" key="6">
    <source>
        <dbReference type="ARBA" id="ARBA00022840"/>
    </source>
</evidence>
<dbReference type="GO" id="GO:0005524">
    <property type="term" value="F:ATP binding"/>
    <property type="evidence" value="ECO:0007669"/>
    <property type="project" value="UniProtKB-UniRule"/>
</dbReference>
<dbReference type="GO" id="GO:0006400">
    <property type="term" value="P:tRNA modification"/>
    <property type="evidence" value="ECO:0007669"/>
    <property type="project" value="UniProtKB-UniRule"/>
</dbReference>
<dbReference type="HAMAP" id="MF_01161">
    <property type="entry name" value="tRNA_Ile_lys_synt"/>
    <property type="match status" value="1"/>
</dbReference>
<feature type="domain" description="Lysidine-tRNA(Ile) synthetase C-terminal" evidence="9">
    <location>
        <begin position="367"/>
        <end position="436"/>
    </location>
</feature>
<dbReference type="NCBIfam" id="TIGR02433">
    <property type="entry name" value="lysidine_TilS_C"/>
    <property type="match status" value="1"/>
</dbReference>
<evidence type="ECO:0000256" key="4">
    <source>
        <dbReference type="ARBA" id="ARBA00022694"/>
    </source>
</evidence>
<evidence type="ECO:0000313" key="10">
    <source>
        <dbReference type="EMBL" id="KDM90153.1"/>
    </source>
</evidence>
<comment type="similarity">
    <text evidence="8">Belongs to the tRNA(Ile)-lysidine synthase family.</text>
</comment>
<dbReference type="Pfam" id="PF01171">
    <property type="entry name" value="ATP_bind_3"/>
    <property type="match status" value="1"/>
</dbReference>
<dbReference type="InterPro" id="IPR012795">
    <property type="entry name" value="tRNA_Ile_lys_synt_N"/>
</dbReference>
<keyword evidence="11" id="KW-1185">Reference proteome</keyword>
<evidence type="ECO:0000259" key="9">
    <source>
        <dbReference type="SMART" id="SM00977"/>
    </source>
</evidence>
<evidence type="ECO:0000256" key="7">
    <source>
        <dbReference type="ARBA" id="ARBA00048539"/>
    </source>
</evidence>
<dbReference type="RefSeq" id="WP_036755896.1">
    <property type="nucleotide sequence ID" value="NZ_JAGSGC010000019.1"/>
</dbReference>
<reference evidence="10 11" key="1">
    <citation type="submission" date="2014-04" db="EMBL/GenBank/DDBJ databases">
        <title>Draft genome sequence of Photobacterium halotolerans S2753: a solonamide, ngercheumicin and holomycin producer.</title>
        <authorList>
            <person name="Machado H.R."/>
            <person name="Gram L."/>
        </authorList>
    </citation>
    <scope>NUCLEOTIDE SEQUENCE [LARGE SCALE GENOMIC DNA]</scope>
    <source>
        <strain evidence="10 11">S2753</strain>
    </source>
</reference>
<dbReference type="PANTHER" id="PTHR43033:SF1">
    <property type="entry name" value="TRNA(ILE)-LYSIDINE SYNTHASE-RELATED"/>
    <property type="match status" value="1"/>
</dbReference>
<dbReference type="AlphaFoldDB" id="A0A066RRY5"/>
<dbReference type="GO" id="GO:0032267">
    <property type="term" value="F:tRNA(Ile)-lysidine synthase activity"/>
    <property type="evidence" value="ECO:0007669"/>
    <property type="project" value="UniProtKB-EC"/>
</dbReference>
<dbReference type="GO" id="GO:0005737">
    <property type="term" value="C:cytoplasm"/>
    <property type="evidence" value="ECO:0007669"/>
    <property type="project" value="UniProtKB-SubCell"/>
</dbReference>
<dbReference type="Pfam" id="PF11734">
    <property type="entry name" value="TilS_C"/>
    <property type="match status" value="1"/>
</dbReference>
<dbReference type="InterPro" id="IPR014729">
    <property type="entry name" value="Rossmann-like_a/b/a_fold"/>
</dbReference>
<keyword evidence="6 8" id="KW-0067">ATP-binding</keyword>
<dbReference type="SUPFAM" id="SSF56037">
    <property type="entry name" value="PheT/TilS domain"/>
    <property type="match status" value="1"/>
</dbReference>
<gene>
    <name evidence="8" type="primary">tilS</name>
    <name evidence="10" type="ORF">EA58_18445</name>
</gene>
<evidence type="ECO:0000256" key="3">
    <source>
        <dbReference type="ARBA" id="ARBA00022598"/>
    </source>
</evidence>